<dbReference type="InterPro" id="IPR011545">
    <property type="entry name" value="DEAD/DEAH_box_helicase_dom"/>
</dbReference>
<comment type="similarity">
    <text evidence="6">Belongs to the DEAD box helicase family. DDX18/HAS1 subfamily.</text>
</comment>
<dbReference type="InterPro" id="IPR014014">
    <property type="entry name" value="RNA_helicase_DEAD_Q_motif"/>
</dbReference>
<dbReference type="SMART" id="SM01178">
    <property type="entry name" value="DUF4217"/>
    <property type="match status" value="1"/>
</dbReference>
<feature type="domain" description="Helicase C-terminal" evidence="13">
    <location>
        <begin position="327"/>
        <end position="481"/>
    </location>
</feature>
<name>A0A1S2XH60_CICAR</name>
<dbReference type="STRING" id="3827.A0A1S2XH60"/>
<sequence>MAESEHDDHTSPERDDQINNKKKKLRKRKRSRKLEQEVEKEQEEENENTESEVEKNDDTVQQQGEEDEDGEDGEEEKKEEIVVSSGIMSTESFSSLGLSQPTSKSIMDMGFNRMTQIQAKAIPPLLMGKDVLGAARTGAGKTLAFLIPAVELLYNVQFTPRNGTGVVVICPTRELAIQTHAVAKELLKYHSQTLGLVIGGSGRKGEAERIVKGVNLLVATPGRLLDHLQNTKGFIYKNLKCLMIDEADRILEANFEEEMKQIINILPKQRQTALFSATQTKKVEDLARLSFQTPPIYVDVDDGRKKVTVEGLEQGYVVVPCAKRFVVLYSFLKRYQSKKLMVFFSSCNSVKFHADLLKCIGLDCLNIHGKQKQNARTTTFFNFCKAEKGILLCTDVAARGLDIPDVDWIVQYDPPDEPKEYIHRVGRTARGEGGKGNALLFLIPEELQFLRYLKAAKIPVKEYAFDDKKLSNVQSQLEKLVAGIYHLNALAKDAYRSYILAYNAHSMKEIFNVHRLDLQAVATSFCFSNPPKINLNIDSSASKHRKKIHKVEGRRH</sequence>
<keyword evidence="3 9" id="KW-0347">Helicase</keyword>
<dbReference type="PROSITE" id="PS51192">
    <property type="entry name" value="HELICASE_ATP_BIND_1"/>
    <property type="match status" value="1"/>
</dbReference>
<keyword evidence="2 9" id="KW-0378">Hydrolase</keyword>
<dbReference type="InterPro" id="IPR000629">
    <property type="entry name" value="RNA-helicase_DEAD-box_CS"/>
</dbReference>
<dbReference type="InterPro" id="IPR014001">
    <property type="entry name" value="Helicase_ATP-bd"/>
</dbReference>
<organism evidence="15 16">
    <name type="scientific">Cicer arietinum</name>
    <name type="common">Chickpea</name>
    <name type="synonym">Garbanzo</name>
    <dbReference type="NCBI Taxonomy" id="3827"/>
    <lineage>
        <taxon>Eukaryota</taxon>
        <taxon>Viridiplantae</taxon>
        <taxon>Streptophyta</taxon>
        <taxon>Embryophyta</taxon>
        <taxon>Tracheophyta</taxon>
        <taxon>Spermatophyta</taxon>
        <taxon>Magnoliopsida</taxon>
        <taxon>eudicotyledons</taxon>
        <taxon>Gunneridae</taxon>
        <taxon>Pentapetalae</taxon>
        <taxon>rosids</taxon>
        <taxon>fabids</taxon>
        <taxon>Fabales</taxon>
        <taxon>Fabaceae</taxon>
        <taxon>Papilionoideae</taxon>
        <taxon>50 kb inversion clade</taxon>
        <taxon>NPAAA clade</taxon>
        <taxon>Hologalegina</taxon>
        <taxon>IRL clade</taxon>
        <taxon>Cicereae</taxon>
        <taxon>Cicer</taxon>
    </lineage>
</organism>
<feature type="short sequence motif" description="Q motif" evidence="8">
    <location>
        <begin position="91"/>
        <end position="119"/>
    </location>
</feature>
<feature type="compositionally biased region" description="Acidic residues" evidence="11">
    <location>
        <begin position="40"/>
        <end position="51"/>
    </location>
</feature>
<comment type="catalytic activity">
    <reaction evidence="7 10">
        <text>ATP + H2O = ADP + phosphate + H(+)</text>
        <dbReference type="Rhea" id="RHEA:13065"/>
        <dbReference type="ChEBI" id="CHEBI:15377"/>
        <dbReference type="ChEBI" id="CHEBI:15378"/>
        <dbReference type="ChEBI" id="CHEBI:30616"/>
        <dbReference type="ChEBI" id="CHEBI:43474"/>
        <dbReference type="ChEBI" id="CHEBI:456216"/>
        <dbReference type="EC" id="3.6.4.13"/>
    </reaction>
</comment>
<evidence type="ECO:0000256" key="10">
    <source>
        <dbReference type="RuleBase" id="RU365068"/>
    </source>
</evidence>
<evidence type="ECO:0000256" key="1">
    <source>
        <dbReference type="ARBA" id="ARBA00022741"/>
    </source>
</evidence>
<dbReference type="InterPro" id="IPR044773">
    <property type="entry name" value="DDX18/Has1_DEADc"/>
</dbReference>
<dbReference type="Gene3D" id="3.40.50.300">
    <property type="entry name" value="P-loop containing nucleotide triphosphate hydrolases"/>
    <property type="match status" value="2"/>
</dbReference>
<dbReference type="CDD" id="cd17942">
    <property type="entry name" value="DEADc_DDX18"/>
    <property type="match status" value="1"/>
</dbReference>
<keyword evidence="4 9" id="KW-0067">ATP-binding</keyword>
<dbReference type="Pfam" id="PF00270">
    <property type="entry name" value="DEAD"/>
    <property type="match status" value="1"/>
</dbReference>
<proteinExistence type="inferred from homology"/>
<feature type="compositionally biased region" description="Acidic residues" evidence="11">
    <location>
        <begin position="64"/>
        <end position="74"/>
    </location>
</feature>
<evidence type="ECO:0000256" key="7">
    <source>
        <dbReference type="ARBA" id="ARBA00047984"/>
    </source>
</evidence>
<dbReference type="KEGG" id="cam:101509128"/>
<dbReference type="PaxDb" id="3827-XP_004488356.1"/>
<dbReference type="SUPFAM" id="SSF52540">
    <property type="entry name" value="P-loop containing nucleoside triphosphate hydrolases"/>
    <property type="match status" value="1"/>
</dbReference>
<feature type="domain" description="DEAD-box RNA helicase Q" evidence="14">
    <location>
        <begin position="91"/>
        <end position="119"/>
    </location>
</feature>
<feature type="compositionally biased region" description="Basic residues" evidence="11">
    <location>
        <begin position="20"/>
        <end position="32"/>
    </location>
</feature>
<keyword evidence="15" id="KW-1185">Reference proteome</keyword>
<dbReference type="InterPro" id="IPR001650">
    <property type="entry name" value="Helicase_C-like"/>
</dbReference>
<dbReference type="eggNOG" id="KOG0342">
    <property type="taxonomic scope" value="Eukaryota"/>
</dbReference>
<reference evidence="16" key="2">
    <citation type="submission" date="2025-08" db="UniProtKB">
        <authorList>
            <consortium name="RefSeq"/>
        </authorList>
    </citation>
    <scope>IDENTIFICATION</scope>
    <source>
        <tissue evidence="16">Etiolated seedlings</tissue>
    </source>
</reference>
<dbReference type="PROSITE" id="PS51194">
    <property type="entry name" value="HELICASE_CTER"/>
    <property type="match status" value="1"/>
</dbReference>
<dbReference type="InterPro" id="IPR027417">
    <property type="entry name" value="P-loop_NTPase"/>
</dbReference>
<dbReference type="Pfam" id="PF00271">
    <property type="entry name" value="Helicase_C"/>
    <property type="match status" value="1"/>
</dbReference>
<accession>A0A1S2XH60</accession>
<dbReference type="GO" id="GO:0003723">
    <property type="term" value="F:RNA binding"/>
    <property type="evidence" value="ECO:0007669"/>
    <property type="project" value="UniProtKB-UniRule"/>
</dbReference>
<dbReference type="EC" id="3.6.4.13" evidence="10"/>
<evidence type="ECO:0000256" key="2">
    <source>
        <dbReference type="ARBA" id="ARBA00022801"/>
    </source>
</evidence>
<dbReference type="SMART" id="SM00487">
    <property type="entry name" value="DEXDc"/>
    <property type="match status" value="1"/>
</dbReference>
<reference evidence="15" key="1">
    <citation type="journal article" date="2013" name="Nat. Biotechnol.">
        <title>Draft genome sequence of chickpea (Cicer arietinum) provides a resource for trait improvement.</title>
        <authorList>
            <person name="Varshney R.K."/>
            <person name="Song C."/>
            <person name="Saxena R.K."/>
            <person name="Azam S."/>
            <person name="Yu S."/>
            <person name="Sharpe A.G."/>
            <person name="Cannon S."/>
            <person name="Baek J."/>
            <person name="Rosen B.D."/>
            <person name="Tar'an B."/>
            <person name="Millan T."/>
            <person name="Zhang X."/>
            <person name="Ramsay L.D."/>
            <person name="Iwata A."/>
            <person name="Wang Y."/>
            <person name="Nelson W."/>
            <person name="Farmer A.D."/>
            <person name="Gaur P.M."/>
            <person name="Soderlund C."/>
            <person name="Penmetsa R.V."/>
            <person name="Xu C."/>
            <person name="Bharti A.K."/>
            <person name="He W."/>
            <person name="Winter P."/>
            <person name="Zhao S."/>
            <person name="Hane J.K."/>
            <person name="Carrasquilla-Garcia N."/>
            <person name="Condie J.A."/>
            <person name="Upadhyaya H.D."/>
            <person name="Luo M.C."/>
            <person name="Thudi M."/>
            <person name="Gowda C.L."/>
            <person name="Singh N.P."/>
            <person name="Lichtenzveig J."/>
            <person name="Gali K.K."/>
            <person name="Rubio J."/>
            <person name="Nadarajan N."/>
            <person name="Dolezel J."/>
            <person name="Bansal K.C."/>
            <person name="Xu X."/>
            <person name="Edwards D."/>
            <person name="Zhang G."/>
            <person name="Kahl G."/>
            <person name="Gil J."/>
            <person name="Singh K.B."/>
            <person name="Datta S.K."/>
            <person name="Jackson S.A."/>
            <person name="Wang J."/>
            <person name="Cook D.R."/>
        </authorList>
    </citation>
    <scope>NUCLEOTIDE SEQUENCE [LARGE SCALE GENOMIC DNA]</scope>
    <source>
        <strain evidence="15">cv. CDC Frontier</strain>
    </source>
</reference>
<dbReference type="SMART" id="SM00490">
    <property type="entry name" value="HELICc"/>
    <property type="match status" value="1"/>
</dbReference>
<dbReference type="GO" id="GO:0005524">
    <property type="term" value="F:ATP binding"/>
    <property type="evidence" value="ECO:0007669"/>
    <property type="project" value="UniProtKB-UniRule"/>
</dbReference>
<evidence type="ECO:0000259" key="12">
    <source>
        <dbReference type="PROSITE" id="PS51192"/>
    </source>
</evidence>
<dbReference type="FunFam" id="3.40.50.300:FF:000379">
    <property type="entry name" value="RNA helicase"/>
    <property type="match status" value="1"/>
</dbReference>
<evidence type="ECO:0000259" key="13">
    <source>
        <dbReference type="PROSITE" id="PS51194"/>
    </source>
</evidence>
<evidence type="ECO:0000256" key="3">
    <source>
        <dbReference type="ARBA" id="ARBA00022806"/>
    </source>
</evidence>
<dbReference type="OrthoDB" id="10259640at2759"/>
<feature type="region of interest" description="Disordered" evidence="11">
    <location>
        <begin position="1"/>
        <end position="83"/>
    </location>
</feature>
<dbReference type="GO" id="GO:0003724">
    <property type="term" value="F:RNA helicase activity"/>
    <property type="evidence" value="ECO:0007669"/>
    <property type="project" value="UniProtKB-EC"/>
</dbReference>
<dbReference type="Pfam" id="PF13959">
    <property type="entry name" value="CTE_SPB4"/>
    <property type="match status" value="1"/>
</dbReference>
<keyword evidence="1 9" id="KW-0547">Nucleotide-binding</keyword>
<dbReference type="GO" id="GO:0016887">
    <property type="term" value="F:ATP hydrolysis activity"/>
    <property type="evidence" value="ECO:0007669"/>
    <property type="project" value="RHEA"/>
</dbReference>
<comment type="function">
    <text evidence="10">RNA helicase.</text>
</comment>
<dbReference type="RefSeq" id="XP_004488356.1">
    <property type="nucleotide sequence ID" value="XM_004488299.3"/>
</dbReference>
<evidence type="ECO:0000256" key="11">
    <source>
        <dbReference type="SAM" id="MobiDB-lite"/>
    </source>
</evidence>
<dbReference type="GeneID" id="101509128"/>
<evidence type="ECO:0000256" key="6">
    <source>
        <dbReference type="ARBA" id="ARBA00024357"/>
    </source>
</evidence>
<evidence type="ECO:0000256" key="8">
    <source>
        <dbReference type="PROSITE-ProRule" id="PRU00552"/>
    </source>
</evidence>
<dbReference type="InterPro" id="IPR025313">
    <property type="entry name" value="SPB4-like_CTE"/>
</dbReference>
<gene>
    <name evidence="16" type="primary">LOC101509128</name>
</gene>
<feature type="domain" description="Helicase ATP-binding" evidence="12">
    <location>
        <begin position="122"/>
        <end position="297"/>
    </location>
</feature>
<feature type="compositionally biased region" description="Basic and acidic residues" evidence="11">
    <location>
        <begin position="1"/>
        <end position="19"/>
    </location>
</feature>
<dbReference type="Proteomes" id="UP000087171">
    <property type="component" value="Chromosome Ca1"/>
</dbReference>
<dbReference type="PANTHER" id="PTHR24031">
    <property type="entry name" value="RNA HELICASE"/>
    <property type="match status" value="1"/>
</dbReference>
<evidence type="ECO:0000256" key="5">
    <source>
        <dbReference type="ARBA" id="ARBA00022884"/>
    </source>
</evidence>
<dbReference type="AlphaFoldDB" id="A0A1S2XH60"/>
<evidence type="ECO:0000259" key="14">
    <source>
        <dbReference type="PROSITE" id="PS51195"/>
    </source>
</evidence>
<evidence type="ECO:0000256" key="9">
    <source>
        <dbReference type="RuleBase" id="RU000492"/>
    </source>
</evidence>
<evidence type="ECO:0000313" key="16">
    <source>
        <dbReference type="RefSeq" id="XP_004488356.1"/>
    </source>
</evidence>
<evidence type="ECO:0000256" key="4">
    <source>
        <dbReference type="ARBA" id="ARBA00022840"/>
    </source>
</evidence>
<dbReference type="PROSITE" id="PS51195">
    <property type="entry name" value="Q_MOTIF"/>
    <property type="match status" value="1"/>
</dbReference>
<comment type="domain">
    <text evidence="10">The Q motif is unique to and characteristic of the DEAD box family of RNA helicases and controls ATP binding and hydrolysis.</text>
</comment>
<keyword evidence="5 10" id="KW-0694">RNA-binding</keyword>
<dbReference type="CDD" id="cd18787">
    <property type="entry name" value="SF2_C_DEAD"/>
    <property type="match status" value="1"/>
</dbReference>
<evidence type="ECO:0000313" key="15">
    <source>
        <dbReference type="Proteomes" id="UP000087171"/>
    </source>
</evidence>
<dbReference type="PROSITE" id="PS00039">
    <property type="entry name" value="DEAD_ATP_HELICASE"/>
    <property type="match status" value="1"/>
</dbReference>
<protein>
    <recommendedName>
        <fullName evidence="10">ATP-dependent RNA helicase</fullName>
        <ecNumber evidence="10">3.6.4.13</ecNumber>
    </recommendedName>
</protein>